<evidence type="ECO:0000256" key="1">
    <source>
        <dbReference type="ARBA" id="ARBA00004141"/>
    </source>
</evidence>
<dbReference type="PANTHER" id="PTHR33048:SF47">
    <property type="entry name" value="INTEGRAL MEMBRANE PROTEIN-RELATED"/>
    <property type="match status" value="1"/>
</dbReference>
<keyword evidence="4 7" id="KW-0472">Membrane</keyword>
<evidence type="ECO:0000256" key="3">
    <source>
        <dbReference type="ARBA" id="ARBA00022989"/>
    </source>
</evidence>
<evidence type="ECO:0000256" key="5">
    <source>
        <dbReference type="ARBA" id="ARBA00038359"/>
    </source>
</evidence>
<evidence type="ECO:0000313" key="9">
    <source>
        <dbReference type="EMBL" id="KDR69792.1"/>
    </source>
</evidence>
<evidence type="ECO:0000256" key="6">
    <source>
        <dbReference type="SAM" id="MobiDB-lite"/>
    </source>
</evidence>
<dbReference type="STRING" id="685588.A0A067SIE9"/>
<feature type="transmembrane region" description="Helical" evidence="7">
    <location>
        <begin position="120"/>
        <end position="142"/>
    </location>
</feature>
<comment type="similarity">
    <text evidence="5">Belongs to the SAT4 family.</text>
</comment>
<keyword evidence="3 7" id="KW-1133">Transmembrane helix</keyword>
<feature type="region of interest" description="Disordered" evidence="6">
    <location>
        <begin position="286"/>
        <end position="350"/>
    </location>
</feature>
<comment type="subcellular location">
    <subcellularLocation>
        <location evidence="1">Membrane</location>
        <topology evidence="1">Multi-pass membrane protein</topology>
    </subcellularLocation>
</comment>
<keyword evidence="10" id="KW-1185">Reference proteome</keyword>
<reference evidence="10" key="1">
    <citation type="journal article" date="2014" name="Proc. Natl. Acad. Sci. U.S.A.">
        <title>Extensive sampling of basidiomycete genomes demonstrates inadequacy of the white-rot/brown-rot paradigm for wood decay fungi.</title>
        <authorList>
            <person name="Riley R."/>
            <person name="Salamov A.A."/>
            <person name="Brown D.W."/>
            <person name="Nagy L.G."/>
            <person name="Floudas D."/>
            <person name="Held B.W."/>
            <person name="Levasseur A."/>
            <person name="Lombard V."/>
            <person name="Morin E."/>
            <person name="Otillar R."/>
            <person name="Lindquist E.A."/>
            <person name="Sun H."/>
            <person name="LaButti K.M."/>
            <person name="Schmutz J."/>
            <person name="Jabbour D."/>
            <person name="Luo H."/>
            <person name="Baker S.E."/>
            <person name="Pisabarro A.G."/>
            <person name="Walton J.D."/>
            <person name="Blanchette R.A."/>
            <person name="Henrissat B."/>
            <person name="Martin F."/>
            <person name="Cullen D."/>
            <person name="Hibbett D.S."/>
            <person name="Grigoriev I.V."/>
        </authorList>
    </citation>
    <scope>NUCLEOTIDE SEQUENCE [LARGE SCALE GENOMIC DNA]</scope>
    <source>
        <strain evidence="10">CBS 339.88</strain>
    </source>
</reference>
<accession>A0A067SIE9</accession>
<feature type="transmembrane region" description="Helical" evidence="7">
    <location>
        <begin position="239"/>
        <end position="263"/>
    </location>
</feature>
<dbReference type="Proteomes" id="UP000027222">
    <property type="component" value="Unassembled WGS sequence"/>
</dbReference>
<evidence type="ECO:0000256" key="4">
    <source>
        <dbReference type="ARBA" id="ARBA00023136"/>
    </source>
</evidence>
<gene>
    <name evidence="9" type="ORF">GALMADRAFT_145189</name>
</gene>
<dbReference type="Pfam" id="PF20684">
    <property type="entry name" value="Fung_rhodopsin"/>
    <property type="match status" value="1"/>
</dbReference>
<dbReference type="GO" id="GO:0016020">
    <property type="term" value="C:membrane"/>
    <property type="evidence" value="ECO:0007669"/>
    <property type="project" value="UniProtKB-SubCell"/>
</dbReference>
<evidence type="ECO:0000256" key="2">
    <source>
        <dbReference type="ARBA" id="ARBA00022692"/>
    </source>
</evidence>
<keyword evidence="2 7" id="KW-0812">Transmembrane</keyword>
<feature type="domain" description="Rhodopsin" evidence="8">
    <location>
        <begin position="32"/>
        <end position="227"/>
    </location>
</feature>
<dbReference type="OrthoDB" id="3229610at2759"/>
<dbReference type="HOGENOM" id="CLU_052841_2_0_1"/>
<proteinExistence type="inferred from homology"/>
<feature type="transmembrane region" description="Helical" evidence="7">
    <location>
        <begin position="204"/>
        <end position="227"/>
    </location>
</feature>
<dbReference type="InterPro" id="IPR052337">
    <property type="entry name" value="SAT4-like"/>
</dbReference>
<protein>
    <recommendedName>
        <fullName evidence="8">Rhodopsin domain-containing protein</fullName>
    </recommendedName>
</protein>
<feature type="transmembrane region" description="Helical" evidence="7">
    <location>
        <begin position="85"/>
        <end position="108"/>
    </location>
</feature>
<feature type="transmembrane region" description="Helical" evidence="7">
    <location>
        <begin position="12"/>
        <end position="34"/>
    </location>
</feature>
<feature type="transmembrane region" description="Helical" evidence="7">
    <location>
        <begin position="46"/>
        <end position="65"/>
    </location>
</feature>
<sequence>MAVVTLPLQSYLGWKVSLSILQVVAISSAVYRLVHRFRIRKTWWDDYTVLVALALDIVYWPLFFLRFPDRIHSKILTGDRRILNSYWLALLPYSIIVWTTRVSLSLSLARIFPWKHPARLWSFILAGIMVLSCIACVLISTVSCKQPSRLIVLGEPRKCILGIGGFPVQNIFVFANDLISDLLLIVSPLILFWRLKLPRQERRLILVVFCGSILTLLFVITFAVIALNKKISLGPDFSILMAGLFHIEVAISLFVCNLTVVSTSSYRALSRRRNQDRPVTECTCTTTEAASESQERSQQPTCPTGQAPTPLTLTEISSAGSFPPENTSDRSDSPHEITSQSLTSEPRVVP</sequence>
<name>A0A067SIE9_GALM3</name>
<evidence type="ECO:0000259" key="8">
    <source>
        <dbReference type="Pfam" id="PF20684"/>
    </source>
</evidence>
<organism evidence="9 10">
    <name type="scientific">Galerina marginata (strain CBS 339.88)</name>
    <dbReference type="NCBI Taxonomy" id="685588"/>
    <lineage>
        <taxon>Eukaryota</taxon>
        <taxon>Fungi</taxon>
        <taxon>Dikarya</taxon>
        <taxon>Basidiomycota</taxon>
        <taxon>Agaricomycotina</taxon>
        <taxon>Agaricomycetes</taxon>
        <taxon>Agaricomycetidae</taxon>
        <taxon>Agaricales</taxon>
        <taxon>Agaricineae</taxon>
        <taxon>Strophariaceae</taxon>
        <taxon>Galerina</taxon>
    </lineage>
</organism>
<dbReference type="PANTHER" id="PTHR33048">
    <property type="entry name" value="PTH11-LIKE INTEGRAL MEMBRANE PROTEIN (AFU_ORTHOLOGUE AFUA_5G11245)"/>
    <property type="match status" value="1"/>
</dbReference>
<evidence type="ECO:0000256" key="7">
    <source>
        <dbReference type="SAM" id="Phobius"/>
    </source>
</evidence>
<dbReference type="AlphaFoldDB" id="A0A067SIE9"/>
<feature type="transmembrane region" description="Helical" evidence="7">
    <location>
        <begin position="171"/>
        <end position="192"/>
    </location>
</feature>
<feature type="compositionally biased region" description="Polar residues" evidence="6">
    <location>
        <begin position="296"/>
        <end position="326"/>
    </location>
</feature>
<evidence type="ECO:0000313" key="10">
    <source>
        <dbReference type="Proteomes" id="UP000027222"/>
    </source>
</evidence>
<dbReference type="InterPro" id="IPR049326">
    <property type="entry name" value="Rhodopsin_dom_fungi"/>
</dbReference>
<dbReference type="EMBL" id="KL142400">
    <property type="protein sequence ID" value="KDR69792.1"/>
    <property type="molecule type" value="Genomic_DNA"/>
</dbReference>